<dbReference type="Proteomes" id="UP000009145">
    <property type="component" value="Chromosome"/>
</dbReference>
<dbReference type="AlphaFoldDB" id="I1YEN3"/>
<sequence precursor="true">MTTTKRKRRILLLLGVLFVIAFVPLADLAAPQLSEMLRITLTIYALARGLNAVISVMQGTELAIEPMGVGLTLTPGQILDPLNDLIEQVSTVLLLASASLGIQQIVITAADINLFRGLLALLIVLTAILVWHRPGLDTAKPMQYLLKLIVVLSVLRLIVPVTALVSHQAQVWLQHDRQQAVAVLDATESSLQSFQQSAGNEDKKWYQGWRDNLDIKAKLEQIKLRAEQAVEAAVYLLAEFLLIMVLLPLLLLIIGWRFVTRLLIR</sequence>
<evidence type="ECO:0000313" key="3">
    <source>
        <dbReference type="Proteomes" id="UP000009145"/>
    </source>
</evidence>
<keyword evidence="3" id="KW-1185">Reference proteome</keyword>
<protein>
    <submittedName>
        <fullName evidence="2">Uncharacterized protein</fullName>
    </submittedName>
</protein>
<accession>I1YEN3</accession>
<dbReference type="RefSeq" id="WP_014702826.1">
    <property type="nucleotide sequence ID" value="NC_017856.1"/>
</dbReference>
<feature type="transmembrane region" description="Helical" evidence="1">
    <location>
        <begin position="114"/>
        <end position="132"/>
    </location>
</feature>
<evidence type="ECO:0000256" key="1">
    <source>
        <dbReference type="SAM" id="Phobius"/>
    </source>
</evidence>
<feature type="transmembrane region" description="Helical" evidence="1">
    <location>
        <begin position="233"/>
        <end position="259"/>
    </location>
</feature>
<evidence type="ECO:0000313" key="2">
    <source>
        <dbReference type="EMBL" id="AFJ01376.1"/>
    </source>
</evidence>
<reference evidence="2 3" key="1">
    <citation type="journal article" date="2012" name="J. Bacteriol.">
        <title>Complete genome sequences of Methylophaga sp. strain JAM1 and Methylophaga sp. strain JAM7.</title>
        <authorList>
            <person name="Villeneuve C."/>
            <person name="Martineau C."/>
            <person name="Mauffrey F."/>
            <person name="Villemur R."/>
        </authorList>
    </citation>
    <scope>NUCLEOTIDE SEQUENCE [LARGE SCALE GENOMIC DNA]</scope>
    <source>
        <strain evidence="2 3">JAM7</strain>
    </source>
</reference>
<feature type="transmembrane region" description="Helical" evidence="1">
    <location>
        <begin position="144"/>
        <end position="165"/>
    </location>
</feature>
<keyword evidence="1" id="KW-0812">Transmembrane</keyword>
<keyword evidence="1" id="KW-1133">Transmembrane helix</keyword>
<dbReference type="OrthoDB" id="5293851at2"/>
<keyword evidence="1" id="KW-0472">Membrane</keyword>
<dbReference type="HOGENOM" id="CLU_059178_0_0_6"/>
<organism evidence="2 3">
    <name type="scientific">Methylophaga frappieri (strain ATCC BAA-2434 / DSM 25690 / JAM7)</name>
    <dbReference type="NCBI Taxonomy" id="754477"/>
    <lineage>
        <taxon>Bacteria</taxon>
        <taxon>Pseudomonadati</taxon>
        <taxon>Pseudomonadota</taxon>
        <taxon>Gammaproteobacteria</taxon>
        <taxon>Thiotrichales</taxon>
        <taxon>Piscirickettsiaceae</taxon>
        <taxon>Methylophaga</taxon>
    </lineage>
</organism>
<dbReference type="EMBL" id="CP003380">
    <property type="protein sequence ID" value="AFJ01376.1"/>
    <property type="molecule type" value="Genomic_DNA"/>
</dbReference>
<proteinExistence type="predicted"/>
<dbReference type="KEGG" id="mec:Q7C_195"/>
<dbReference type="PATRIC" id="fig|754477.3.peg.195"/>
<gene>
    <name evidence="2" type="ordered locus">Q7C_195</name>
</gene>
<dbReference type="eggNOG" id="ENOG5032TYF">
    <property type="taxonomic scope" value="Bacteria"/>
</dbReference>
<name>I1YEN3_METFJ</name>
<dbReference type="STRING" id="754477.Q7C_195"/>